<feature type="compositionally biased region" description="Basic and acidic residues" evidence="8">
    <location>
        <begin position="508"/>
        <end position="526"/>
    </location>
</feature>
<keyword evidence="6" id="KW-0479">Metal-binding</keyword>
<sequence length="1015" mass="114178">MTVLMFRVRRYRVLLLFSAFAIALWYHFSPTDSSYSASDEWLQPAHDRGTTKEQIKSEWSAPEPDDAMPPAKGNPHGSKPEDPSEITPTPLSLLRPGQFVPPSLSSELAALETDTEAETETETETEPFIPVRQPSNHDHSQVSKPPHFDELLDGKFTLDDEEPATTPHWTKLPEHFPVASGSMIPLPTGNPAKLPKIQFDFQHGSETNKQRNERLMRQGAVKDAFKHAWEGYRKYAWGHDEVTPVSGGNKDPFAGWAATLVDALDTMAIMGLHAEFEHALTGVAKIDFTTTSRNDIPMFETTIRYLGGLLGAYDVTGQKHKILLDKAVELAEILYNAFDTPNRMPVLYFEWRPEAVKQKHRAGRSACMAELGSMSVEFTRLAQITGENKYYDAIQRITDEFEKFLPNTTLPGFWPTTLDASGCEWVEEVYTLTTTIYPSATPEPDPNEAAPPALPTKKASPVSFVDDSTKGGHDLSKEKVIRKPTPPKVSEEDGELDGDKPSLTQPREAAKKSPDSSDVKILKRTVDEDEADDLKSGEEPSPTPKVSDKEKKMTELQSGLAEMEEKAGEPDNKQGVIGVSHKNPDASGADDEDEPVSPPTPRPKAKPTQPKPVVRQQVLTREKCVPSGFRMNEGENQYSYGGMADSTYEYLLKEHILLGGLNEQYGRLYLSTYETGRDNLFFRPMTPKNNDILVSGKMKVTYDWDRHRTISELESSGSHLTCFVGGMVGMGSKIFNRPEDLQAAIKLTDGCVWNYFSTATGIMPEGFIMTKCPKEGDCHWDADFWRSSIIRPNADAIEAAEQKHNITLTPLKKSSGSVYKRQVGYDGNKDLPPPSLPNTHADIEKYIKDGSVPSNPYRPTATREDDDNDAELRQRPIKQKDAYERWVDSVNEHIKWGRLPEGYTRVDDPKYILRPEAIESVFYMYRITGDRTWLDKGWKMFQAVEKFTKTEIAHSAINNVLDPKPYQLDSMESFWLAETLKYFYLLFSEPDVISLDDYVFNTEAHPLMRPKRKAA</sequence>
<dbReference type="PANTHER" id="PTHR11742:SF103">
    <property type="entry name" value="ENDOPLASMIC RETICULUM MANNOSIDASE MNL2-RELATED"/>
    <property type="match status" value="1"/>
</dbReference>
<dbReference type="GO" id="GO:0005509">
    <property type="term" value="F:calcium ion binding"/>
    <property type="evidence" value="ECO:0007669"/>
    <property type="project" value="InterPro"/>
</dbReference>
<organism evidence="9 10">
    <name type="scientific">Orbilia blumenaviensis</name>
    <dbReference type="NCBI Taxonomy" id="1796055"/>
    <lineage>
        <taxon>Eukaryota</taxon>
        <taxon>Fungi</taxon>
        <taxon>Dikarya</taxon>
        <taxon>Ascomycota</taxon>
        <taxon>Pezizomycotina</taxon>
        <taxon>Orbiliomycetes</taxon>
        <taxon>Orbiliales</taxon>
        <taxon>Orbiliaceae</taxon>
        <taxon>Orbilia</taxon>
    </lineage>
</organism>
<dbReference type="GO" id="GO:0016020">
    <property type="term" value="C:membrane"/>
    <property type="evidence" value="ECO:0007669"/>
    <property type="project" value="InterPro"/>
</dbReference>
<dbReference type="InterPro" id="IPR001382">
    <property type="entry name" value="Glyco_hydro_47"/>
</dbReference>
<dbReference type="Gene3D" id="1.50.10.10">
    <property type="match status" value="3"/>
</dbReference>
<dbReference type="EMBL" id="JAVHNS010000001">
    <property type="protein sequence ID" value="KAK6363039.1"/>
    <property type="molecule type" value="Genomic_DNA"/>
</dbReference>
<comment type="cofactor">
    <cofactor evidence="1 6">
        <name>Ca(2+)</name>
        <dbReference type="ChEBI" id="CHEBI:29108"/>
    </cofactor>
</comment>
<evidence type="ECO:0000256" key="7">
    <source>
        <dbReference type="RuleBase" id="RU361193"/>
    </source>
</evidence>
<feature type="region of interest" description="Disordered" evidence="8">
    <location>
        <begin position="46"/>
        <end position="143"/>
    </location>
</feature>
<dbReference type="AlphaFoldDB" id="A0AAV9VLP9"/>
<evidence type="ECO:0000313" key="10">
    <source>
        <dbReference type="Proteomes" id="UP001373714"/>
    </source>
</evidence>
<comment type="similarity">
    <text evidence="3 7">Belongs to the glycosyl hydrolase 47 family.</text>
</comment>
<dbReference type="GO" id="GO:0005783">
    <property type="term" value="C:endoplasmic reticulum"/>
    <property type="evidence" value="ECO:0007669"/>
    <property type="project" value="TreeGrafter"/>
</dbReference>
<evidence type="ECO:0000256" key="6">
    <source>
        <dbReference type="PIRSR" id="PIRSR601382-2"/>
    </source>
</evidence>
<dbReference type="GO" id="GO:0036503">
    <property type="term" value="P:ERAD pathway"/>
    <property type="evidence" value="ECO:0007669"/>
    <property type="project" value="UniProtKB-ARBA"/>
</dbReference>
<protein>
    <recommendedName>
        <fullName evidence="7">alpha-1,2-Mannosidase</fullName>
        <ecNumber evidence="7">3.2.1.-</ecNumber>
    </recommendedName>
</protein>
<dbReference type="InterPro" id="IPR050749">
    <property type="entry name" value="Glycosyl_Hydrolase_47"/>
</dbReference>
<feature type="compositionally biased region" description="Acidic residues" evidence="8">
    <location>
        <begin position="113"/>
        <end position="125"/>
    </location>
</feature>
<dbReference type="GO" id="GO:0005975">
    <property type="term" value="P:carbohydrate metabolic process"/>
    <property type="evidence" value="ECO:0007669"/>
    <property type="project" value="InterPro"/>
</dbReference>
<name>A0AAV9VLP9_9PEZI</name>
<evidence type="ECO:0000256" key="3">
    <source>
        <dbReference type="ARBA" id="ARBA00007658"/>
    </source>
</evidence>
<comment type="pathway">
    <text evidence="2">Protein modification; protein glycosylation.</text>
</comment>
<keyword evidence="6" id="KW-0106">Calcium</keyword>
<evidence type="ECO:0000256" key="4">
    <source>
        <dbReference type="ARBA" id="ARBA00022801"/>
    </source>
</evidence>
<keyword evidence="10" id="KW-1185">Reference proteome</keyword>
<dbReference type="Pfam" id="PF01532">
    <property type="entry name" value="Glyco_hydro_47"/>
    <property type="match status" value="1"/>
</dbReference>
<dbReference type="InterPro" id="IPR012341">
    <property type="entry name" value="6hp_glycosidase-like_sf"/>
</dbReference>
<keyword evidence="7" id="KW-0326">Glycosidase</keyword>
<dbReference type="SUPFAM" id="SSF48225">
    <property type="entry name" value="Seven-hairpin glycosidases"/>
    <property type="match status" value="1"/>
</dbReference>
<reference evidence="9 10" key="1">
    <citation type="submission" date="2019-10" db="EMBL/GenBank/DDBJ databases">
        <authorList>
            <person name="Palmer J.M."/>
        </authorList>
    </citation>
    <scope>NUCLEOTIDE SEQUENCE [LARGE SCALE GENOMIC DNA]</scope>
    <source>
        <strain evidence="9 10">TWF730</strain>
    </source>
</reference>
<evidence type="ECO:0000256" key="2">
    <source>
        <dbReference type="ARBA" id="ARBA00004922"/>
    </source>
</evidence>
<gene>
    <name evidence="9" type="ORF">TWF730_000486</name>
</gene>
<feature type="region of interest" description="Disordered" evidence="8">
    <location>
        <begin position="437"/>
        <end position="613"/>
    </location>
</feature>
<dbReference type="PANTHER" id="PTHR11742">
    <property type="entry name" value="MANNOSYL-OLIGOSACCHARIDE ALPHA-1,2-MANNOSIDASE-RELATED"/>
    <property type="match status" value="1"/>
</dbReference>
<evidence type="ECO:0000256" key="8">
    <source>
        <dbReference type="SAM" id="MobiDB-lite"/>
    </source>
</evidence>
<accession>A0AAV9VLP9</accession>
<dbReference type="PRINTS" id="PR00747">
    <property type="entry name" value="GLYHDRLASE47"/>
</dbReference>
<feature type="compositionally biased region" description="Basic and acidic residues" evidence="8">
    <location>
        <begin position="563"/>
        <end position="572"/>
    </location>
</feature>
<keyword evidence="4 7" id="KW-0378">Hydrolase</keyword>
<keyword evidence="5" id="KW-1015">Disulfide bond</keyword>
<dbReference type="InterPro" id="IPR036026">
    <property type="entry name" value="Seven-hairpin_glycosidases"/>
</dbReference>
<evidence type="ECO:0000313" key="9">
    <source>
        <dbReference type="EMBL" id="KAK6363039.1"/>
    </source>
</evidence>
<comment type="caution">
    <text evidence="9">The sequence shown here is derived from an EMBL/GenBank/DDBJ whole genome shotgun (WGS) entry which is preliminary data.</text>
</comment>
<feature type="region of interest" description="Disordered" evidence="8">
    <location>
        <begin position="847"/>
        <end position="870"/>
    </location>
</feature>
<feature type="compositionally biased region" description="Basic and acidic residues" evidence="8">
    <location>
        <begin position="46"/>
        <end position="56"/>
    </location>
</feature>
<dbReference type="EC" id="3.2.1.-" evidence="7"/>
<proteinExistence type="inferred from homology"/>
<feature type="compositionally biased region" description="Basic and acidic residues" evidence="8">
    <location>
        <begin position="467"/>
        <end position="481"/>
    </location>
</feature>
<dbReference type="Proteomes" id="UP001373714">
    <property type="component" value="Unassembled WGS sequence"/>
</dbReference>
<evidence type="ECO:0000256" key="5">
    <source>
        <dbReference type="ARBA" id="ARBA00023157"/>
    </source>
</evidence>
<feature type="binding site" evidence="6">
    <location>
        <position position="1002"/>
    </location>
    <ligand>
        <name>Ca(2+)</name>
        <dbReference type="ChEBI" id="CHEBI:29108"/>
    </ligand>
</feature>
<dbReference type="GO" id="GO:0004571">
    <property type="term" value="F:mannosyl-oligosaccharide 1,2-alpha-mannosidase activity"/>
    <property type="evidence" value="ECO:0007669"/>
    <property type="project" value="InterPro"/>
</dbReference>
<evidence type="ECO:0000256" key="1">
    <source>
        <dbReference type="ARBA" id="ARBA00001913"/>
    </source>
</evidence>